<accession>W5MRJ6</accession>
<evidence type="ECO:0000256" key="4">
    <source>
        <dbReference type="PROSITE-ProRule" id="PRU00024"/>
    </source>
</evidence>
<evidence type="ECO:0000256" key="1">
    <source>
        <dbReference type="ARBA" id="ARBA00022723"/>
    </source>
</evidence>
<dbReference type="PROSITE" id="PS50188">
    <property type="entry name" value="B302_SPRY"/>
    <property type="match status" value="1"/>
</dbReference>
<dbReference type="EMBL" id="AHAT01010149">
    <property type="status" value="NOT_ANNOTATED_CDS"/>
    <property type="molecule type" value="Genomic_DNA"/>
</dbReference>
<name>W5MRJ6_LEPOC</name>
<dbReference type="SUPFAM" id="SSF57845">
    <property type="entry name" value="B-box zinc-binding domain"/>
    <property type="match status" value="1"/>
</dbReference>
<dbReference type="Pfam" id="PF00643">
    <property type="entry name" value="zf-B_box"/>
    <property type="match status" value="1"/>
</dbReference>
<dbReference type="GeneTree" id="ENSGT00940000154294"/>
<keyword evidence="8" id="KW-1185">Reference proteome</keyword>
<dbReference type="InterPro" id="IPR051051">
    <property type="entry name" value="E3_ubiq-ligase_TRIM/RNF"/>
</dbReference>
<evidence type="ECO:0000256" key="2">
    <source>
        <dbReference type="ARBA" id="ARBA00022771"/>
    </source>
</evidence>
<evidence type="ECO:0000313" key="8">
    <source>
        <dbReference type="Proteomes" id="UP000018468"/>
    </source>
</evidence>
<evidence type="ECO:0000259" key="5">
    <source>
        <dbReference type="PROSITE" id="PS50119"/>
    </source>
</evidence>
<dbReference type="InterPro" id="IPR006574">
    <property type="entry name" value="PRY"/>
</dbReference>
<dbReference type="InterPro" id="IPR003877">
    <property type="entry name" value="SPRY_dom"/>
</dbReference>
<dbReference type="InterPro" id="IPR013320">
    <property type="entry name" value="ConA-like_dom_sf"/>
</dbReference>
<evidence type="ECO:0000259" key="6">
    <source>
        <dbReference type="PROSITE" id="PS50188"/>
    </source>
</evidence>
<dbReference type="Bgee" id="ENSLOCG00000009030">
    <property type="expression patterns" value="Expressed in pharyngeal gill and 3 other cell types or tissues"/>
</dbReference>
<dbReference type="GO" id="GO:0008270">
    <property type="term" value="F:zinc ion binding"/>
    <property type="evidence" value="ECO:0007669"/>
    <property type="project" value="UniProtKB-KW"/>
</dbReference>
<reference evidence="7" key="2">
    <citation type="submission" date="2025-08" db="UniProtKB">
        <authorList>
            <consortium name="Ensembl"/>
        </authorList>
    </citation>
    <scope>IDENTIFICATION</scope>
</reference>
<dbReference type="PROSITE" id="PS50119">
    <property type="entry name" value="ZF_BBOX"/>
    <property type="match status" value="1"/>
</dbReference>
<reference evidence="8" key="1">
    <citation type="submission" date="2011-12" db="EMBL/GenBank/DDBJ databases">
        <title>The Draft Genome of Lepisosteus oculatus.</title>
        <authorList>
            <consortium name="The Broad Institute Genome Assembly &amp; Analysis Group"/>
            <consortium name="Computational R&amp;D Group"/>
            <consortium name="and Sequencing Platform"/>
            <person name="Di Palma F."/>
            <person name="Alfoldi J."/>
            <person name="Johnson J."/>
            <person name="Berlin A."/>
            <person name="Gnerre S."/>
            <person name="Jaffe D."/>
            <person name="MacCallum I."/>
            <person name="Young S."/>
            <person name="Walker B.J."/>
            <person name="Lander E.S."/>
            <person name="Lindblad-Toh K."/>
        </authorList>
    </citation>
    <scope>NUCLEOTIDE SEQUENCE [LARGE SCALE GENOMIC DNA]</scope>
</reference>
<sequence length="413" mass="47654">CTAHNKGLIIYCRTCDYCVCADCLVSAEHREHELKSLLDGYKQQMVLLFFNSAAQKQKSLDLSPPITDLNIVSGEMKHSHQKNLIMSQDMVAKVRESVANKYLELRKLIDNNEKKAFQNNATEIAESAEQKSQLAEKSNDCSIVTELMVRLLQQIVFYNYIILFFFCRTSVHSNFSFFSVKSLEFFIQRLKKEMRFDHHRLAILEKSVEHIGKYNGQSRFLVIDSRKVEFSQRSNAVDLMFDENTAHKNLQVSEDKKQVSNVSSPQKARNTDEWFDIRPYVLATNTFSSGQHYWEVEVQGMANWCVGVVYDHRTCKGSEAALGLDKNSWGLQMFDGEFLAMHNGESILLEKWNVCYRVGIFLDYKNGYLTFFCINKAQPMHTFRAKFKKPLRPAFGINSNSTLLLCNLVPEED</sequence>
<dbReference type="Pfam" id="PF00622">
    <property type="entry name" value="SPRY"/>
    <property type="match status" value="1"/>
</dbReference>
<dbReference type="AlphaFoldDB" id="W5MRJ6"/>
<keyword evidence="3" id="KW-0862">Zinc</keyword>
<dbReference type="InterPro" id="IPR001870">
    <property type="entry name" value="B30.2/SPRY"/>
</dbReference>
<feature type="domain" description="B30.2/SPRY" evidence="6">
    <location>
        <begin position="219"/>
        <end position="413"/>
    </location>
</feature>
<feature type="domain" description="B box-type" evidence="5">
    <location>
        <begin position="1"/>
        <end position="37"/>
    </location>
</feature>
<dbReference type="SMART" id="SM00449">
    <property type="entry name" value="SPRY"/>
    <property type="match status" value="1"/>
</dbReference>
<protein>
    <recommendedName>
        <fullName evidence="9">B30.2/SPRY domain-containing protein</fullName>
    </recommendedName>
</protein>
<dbReference type="OMA" id="KARNTDE"/>
<dbReference type="GO" id="GO:0061630">
    <property type="term" value="F:ubiquitin protein ligase activity"/>
    <property type="evidence" value="ECO:0000318"/>
    <property type="project" value="GO_Central"/>
</dbReference>
<dbReference type="Pfam" id="PF13765">
    <property type="entry name" value="PRY"/>
    <property type="match status" value="1"/>
</dbReference>
<dbReference type="PANTHER" id="PTHR25465:SF31">
    <property type="entry name" value="RING-TYPE DOMAIN-CONTAINING PROTEIN"/>
    <property type="match status" value="1"/>
</dbReference>
<dbReference type="eggNOG" id="KOG2177">
    <property type="taxonomic scope" value="Eukaryota"/>
</dbReference>
<dbReference type="PRINTS" id="PR01407">
    <property type="entry name" value="BUTYPHLNCDUF"/>
</dbReference>
<reference evidence="7" key="3">
    <citation type="submission" date="2025-09" db="UniProtKB">
        <authorList>
            <consortium name="Ensembl"/>
        </authorList>
    </citation>
    <scope>IDENTIFICATION</scope>
</reference>
<dbReference type="InterPro" id="IPR043136">
    <property type="entry name" value="B30.2/SPRY_sf"/>
</dbReference>
<dbReference type="GO" id="GO:0045087">
    <property type="term" value="P:innate immune response"/>
    <property type="evidence" value="ECO:0000318"/>
    <property type="project" value="GO_Central"/>
</dbReference>
<dbReference type="PANTHER" id="PTHR25465">
    <property type="entry name" value="B-BOX DOMAIN CONTAINING"/>
    <property type="match status" value="1"/>
</dbReference>
<evidence type="ECO:0000256" key="3">
    <source>
        <dbReference type="ARBA" id="ARBA00022833"/>
    </source>
</evidence>
<proteinExistence type="predicted"/>
<dbReference type="Proteomes" id="UP000018468">
    <property type="component" value="Linkage group LG9"/>
</dbReference>
<dbReference type="Ensembl" id="ENSLOCT00000011021.1">
    <property type="protein sequence ID" value="ENSLOCP00000011005.1"/>
    <property type="gene ID" value="ENSLOCG00000009030.1"/>
</dbReference>
<dbReference type="Gene3D" id="2.60.120.920">
    <property type="match status" value="1"/>
</dbReference>
<organism evidence="7 8">
    <name type="scientific">Lepisosteus oculatus</name>
    <name type="common">Spotted gar</name>
    <dbReference type="NCBI Taxonomy" id="7918"/>
    <lineage>
        <taxon>Eukaryota</taxon>
        <taxon>Metazoa</taxon>
        <taxon>Chordata</taxon>
        <taxon>Craniata</taxon>
        <taxon>Vertebrata</taxon>
        <taxon>Euteleostomi</taxon>
        <taxon>Actinopterygii</taxon>
        <taxon>Neopterygii</taxon>
        <taxon>Holostei</taxon>
        <taxon>Semionotiformes</taxon>
        <taxon>Lepisosteidae</taxon>
        <taxon>Lepisosteus</taxon>
    </lineage>
</organism>
<keyword evidence="1" id="KW-0479">Metal-binding</keyword>
<dbReference type="CDD" id="cd19756">
    <property type="entry name" value="Bbox2"/>
    <property type="match status" value="1"/>
</dbReference>
<dbReference type="Gene3D" id="3.30.160.60">
    <property type="entry name" value="Classic Zinc Finger"/>
    <property type="match status" value="1"/>
</dbReference>
<evidence type="ECO:0000313" key="7">
    <source>
        <dbReference type="Ensembl" id="ENSLOCP00000011005.1"/>
    </source>
</evidence>
<keyword evidence="2 4" id="KW-0863">Zinc-finger</keyword>
<dbReference type="InterPro" id="IPR000315">
    <property type="entry name" value="Znf_B-box"/>
</dbReference>
<dbReference type="InParanoid" id="W5MRJ6"/>
<dbReference type="STRING" id="7918.ENSLOCP00000011005"/>
<dbReference type="SMART" id="SM00589">
    <property type="entry name" value="PRY"/>
    <property type="match status" value="1"/>
</dbReference>
<dbReference type="HOGENOM" id="CLU_666578_0_0_1"/>
<dbReference type="InterPro" id="IPR003879">
    <property type="entry name" value="Butyrophylin_SPRY"/>
</dbReference>
<evidence type="ECO:0008006" key="9">
    <source>
        <dbReference type="Google" id="ProtNLM"/>
    </source>
</evidence>
<dbReference type="GO" id="GO:0005737">
    <property type="term" value="C:cytoplasm"/>
    <property type="evidence" value="ECO:0000318"/>
    <property type="project" value="GO_Central"/>
</dbReference>
<dbReference type="SUPFAM" id="SSF49899">
    <property type="entry name" value="Concanavalin A-like lectins/glucanases"/>
    <property type="match status" value="1"/>
</dbReference>